<sequence>MTPKSMALTQQVLEVMERLKESMGSLQPIFRIRSAKIKEMENAKLTVATCEAQIKANEEKWADGQKTEDIEIKWTCLLSGAQDLLACLQLDLDMNKNEMLEHFVTALRCVQQLKKNSRRNPFITQKLCDFLYEIEQQLKLCPTDDQS</sequence>
<organism evidence="1 2">
    <name type="scientific">Daphnia pulex</name>
    <name type="common">Water flea</name>
    <dbReference type="NCBI Taxonomy" id="6669"/>
    <lineage>
        <taxon>Eukaryota</taxon>
        <taxon>Metazoa</taxon>
        <taxon>Ecdysozoa</taxon>
        <taxon>Arthropoda</taxon>
        <taxon>Crustacea</taxon>
        <taxon>Branchiopoda</taxon>
        <taxon>Diplostraca</taxon>
        <taxon>Cladocera</taxon>
        <taxon>Anomopoda</taxon>
        <taxon>Daphniidae</taxon>
        <taxon>Daphnia</taxon>
    </lineage>
</organism>
<dbReference type="HOGENOM" id="CLU_1769962_0_0_1"/>
<accession>E9H994</accession>
<dbReference type="InParanoid" id="E9H994"/>
<dbReference type="EMBL" id="GL732608">
    <property type="protein sequence ID" value="EFX71694.1"/>
    <property type="molecule type" value="Genomic_DNA"/>
</dbReference>
<dbReference type="AlphaFoldDB" id="E9H994"/>
<dbReference type="Proteomes" id="UP000000305">
    <property type="component" value="Unassembled WGS sequence"/>
</dbReference>
<keyword evidence="2" id="KW-1185">Reference proteome</keyword>
<gene>
    <name evidence="1" type="ORF">DAPPUDRAFT_308788</name>
</gene>
<dbReference type="OrthoDB" id="6341021at2759"/>
<name>E9H994_DAPPU</name>
<protein>
    <submittedName>
        <fullName evidence="1">Uncharacterized protein</fullName>
    </submittedName>
</protein>
<reference evidence="1 2" key="1">
    <citation type="journal article" date="2011" name="Science">
        <title>The ecoresponsive genome of Daphnia pulex.</title>
        <authorList>
            <person name="Colbourne J.K."/>
            <person name="Pfrender M.E."/>
            <person name="Gilbert D."/>
            <person name="Thomas W.K."/>
            <person name="Tucker A."/>
            <person name="Oakley T.H."/>
            <person name="Tokishita S."/>
            <person name="Aerts A."/>
            <person name="Arnold G.J."/>
            <person name="Basu M.K."/>
            <person name="Bauer D.J."/>
            <person name="Caceres C.E."/>
            <person name="Carmel L."/>
            <person name="Casola C."/>
            <person name="Choi J.H."/>
            <person name="Detter J.C."/>
            <person name="Dong Q."/>
            <person name="Dusheyko S."/>
            <person name="Eads B.D."/>
            <person name="Frohlich T."/>
            <person name="Geiler-Samerotte K.A."/>
            <person name="Gerlach D."/>
            <person name="Hatcher P."/>
            <person name="Jogdeo S."/>
            <person name="Krijgsveld J."/>
            <person name="Kriventseva E.V."/>
            <person name="Kultz D."/>
            <person name="Laforsch C."/>
            <person name="Lindquist E."/>
            <person name="Lopez J."/>
            <person name="Manak J.R."/>
            <person name="Muller J."/>
            <person name="Pangilinan J."/>
            <person name="Patwardhan R.P."/>
            <person name="Pitluck S."/>
            <person name="Pritham E.J."/>
            <person name="Rechtsteiner A."/>
            <person name="Rho M."/>
            <person name="Rogozin I.B."/>
            <person name="Sakarya O."/>
            <person name="Salamov A."/>
            <person name="Schaack S."/>
            <person name="Shapiro H."/>
            <person name="Shiga Y."/>
            <person name="Skalitzky C."/>
            <person name="Smith Z."/>
            <person name="Souvorov A."/>
            <person name="Sung W."/>
            <person name="Tang Z."/>
            <person name="Tsuchiya D."/>
            <person name="Tu H."/>
            <person name="Vos H."/>
            <person name="Wang M."/>
            <person name="Wolf Y.I."/>
            <person name="Yamagata H."/>
            <person name="Yamada T."/>
            <person name="Ye Y."/>
            <person name="Shaw J.R."/>
            <person name="Andrews J."/>
            <person name="Crease T.J."/>
            <person name="Tang H."/>
            <person name="Lucas S.M."/>
            <person name="Robertson H.M."/>
            <person name="Bork P."/>
            <person name="Koonin E.V."/>
            <person name="Zdobnov E.M."/>
            <person name="Grigoriev I.V."/>
            <person name="Lynch M."/>
            <person name="Boore J.L."/>
        </authorList>
    </citation>
    <scope>NUCLEOTIDE SEQUENCE [LARGE SCALE GENOMIC DNA]</scope>
</reference>
<proteinExistence type="predicted"/>
<evidence type="ECO:0000313" key="1">
    <source>
        <dbReference type="EMBL" id="EFX71694.1"/>
    </source>
</evidence>
<dbReference type="KEGG" id="dpx:DAPPUDRAFT_308788"/>
<evidence type="ECO:0000313" key="2">
    <source>
        <dbReference type="Proteomes" id="UP000000305"/>
    </source>
</evidence>